<dbReference type="AlphaFoldDB" id="A0AAV1HLJ1"/>
<evidence type="ECO:0000313" key="9">
    <source>
        <dbReference type="Proteomes" id="UP001178508"/>
    </source>
</evidence>
<proteinExistence type="predicted"/>
<evidence type="ECO:0000256" key="1">
    <source>
        <dbReference type="ARBA" id="ARBA00004370"/>
    </source>
</evidence>
<gene>
    <name evidence="8" type="ORF">XNOV1_A014738</name>
</gene>
<dbReference type="EMBL" id="OY660886">
    <property type="protein sequence ID" value="CAJ1086059.1"/>
    <property type="molecule type" value="Genomic_DNA"/>
</dbReference>
<keyword evidence="6" id="KW-1133">Transmembrane helix</keyword>
<sequence length="400" mass="43884">MTVQALTDKVQSKLQRPIVLMTHFGGTKARSNGSSARKEPPHSPPPLFSCSELTGSSTFDRHVEETDVVPSSAEMVGGRLHGLSCFFKCSAVLLLSVCFHDLEAQSCEHVYHKKVGDTVELSSCLSSFENLTMAKWKYGGLIIADKNKDIDDEKQFKGRLKLDPTNFNLTVKDLTLKDAGDYHFISVGKSQNPTILVTLQVYESITKPPVLTGNSTWNPQTNSCTVLLECSSSEGNVSYNWTVGNQASDGSRLQHTIAAQGVKAEFTCIIYNPVSWMSASKTLECSRDTQQIVPQGPVNSLILIIVGGSILVIVIITGIAVICHCKKIKADNNTLDNTIYADITEVATEDGPTSTMKPCSVYETIQDKENQVRPEPLTIYDKIQLSRMRKPSVSPYQEVS</sequence>
<keyword evidence="4" id="KW-0325">Glycoprotein</keyword>
<keyword evidence="6" id="KW-0812">Transmembrane</keyword>
<dbReference type="PROSITE" id="PS50835">
    <property type="entry name" value="IG_LIKE"/>
    <property type="match status" value="1"/>
</dbReference>
<organism evidence="8 9">
    <name type="scientific">Xyrichtys novacula</name>
    <name type="common">Pearly razorfish</name>
    <name type="synonym">Hemipteronotus novacula</name>
    <dbReference type="NCBI Taxonomy" id="13765"/>
    <lineage>
        <taxon>Eukaryota</taxon>
        <taxon>Metazoa</taxon>
        <taxon>Chordata</taxon>
        <taxon>Craniata</taxon>
        <taxon>Vertebrata</taxon>
        <taxon>Euteleostomi</taxon>
        <taxon>Actinopterygii</taxon>
        <taxon>Neopterygii</taxon>
        <taxon>Teleostei</taxon>
        <taxon>Neoteleostei</taxon>
        <taxon>Acanthomorphata</taxon>
        <taxon>Eupercaria</taxon>
        <taxon>Labriformes</taxon>
        <taxon>Labridae</taxon>
        <taxon>Xyrichtys</taxon>
    </lineage>
</organism>
<dbReference type="PANTHER" id="PTHR12080">
    <property type="entry name" value="SIGNALING LYMPHOCYTIC ACTIVATION MOLECULE"/>
    <property type="match status" value="1"/>
</dbReference>
<evidence type="ECO:0000256" key="4">
    <source>
        <dbReference type="ARBA" id="ARBA00023180"/>
    </source>
</evidence>
<keyword evidence="3 6" id="KW-0472">Membrane</keyword>
<comment type="subcellular location">
    <subcellularLocation>
        <location evidence="1">Membrane</location>
    </subcellularLocation>
</comment>
<dbReference type="PANTHER" id="PTHR12080:SF48">
    <property type="entry name" value="IMMUNOGLOBULIN SUBTYPE DOMAIN-CONTAINING PROTEIN"/>
    <property type="match status" value="1"/>
</dbReference>
<dbReference type="Proteomes" id="UP001178508">
    <property type="component" value="Chromosome 23"/>
</dbReference>
<dbReference type="SUPFAM" id="SSF48726">
    <property type="entry name" value="Immunoglobulin"/>
    <property type="match status" value="1"/>
</dbReference>
<evidence type="ECO:0000256" key="2">
    <source>
        <dbReference type="ARBA" id="ARBA00022729"/>
    </source>
</evidence>
<evidence type="ECO:0000313" key="8">
    <source>
        <dbReference type="EMBL" id="CAJ1086059.1"/>
    </source>
</evidence>
<accession>A0AAV1HLJ1</accession>
<keyword evidence="9" id="KW-1185">Reference proteome</keyword>
<evidence type="ECO:0000256" key="5">
    <source>
        <dbReference type="SAM" id="MobiDB-lite"/>
    </source>
</evidence>
<evidence type="ECO:0000256" key="3">
    <source>
        <dbReference type="ARBA" id="ARBA00023136"/>
    </source>
</evidence>
<evidence type="ECO:0000256" key="6">
    <source>
        <dbReference type="SAM" id="Phobius"/>
    </source>
</evidence>
<name>A0AAV1HLJ1_XYRNO</name>
<dbReference type="InterPro" id="IPR013783">
    <property type="entry name" value="Ig-like_fold"/>
</dbReference>
<reference evidence="8" key="1">
    <citation type="submission" date="2023-08" db="EMBL/GenBank/DDBJ databases">
        <authorList>
            <person name="Alioto T."/>
            <person name="Alioto T."/>
            <person name="Gomez Garrido J."/>
        </authorList>
    </citation>
    <scope>NUCLEOTIDE SEQUENCE</scope>
</reference>
<dbReference type="InterPro" id="IPR036179">
    <property type="entry name" value="Ig-like_dom_sf"/>
</dbReference>
<dbReference type="InterPro" id="IPR007110">
    <property type="entry name" value="Ig-like_dom"/>
</dbReference>
<dbReference type="InterPro" id="IPR015631">
    <property type="entry name" value="CD2/SLAM_rcpt"/>
</dbReference>
<feature type="region of interest" description="Disordered" evidence="5">
    <location>
        <begin position="25"/>
        <end position="46"/>
    </location>
</feature>
<dbReference type="Gene3D" id="2.60.40.10">
    <property type="entry name" value="Immunoglobulins"/>
    <property type="match status" value="2"/>
</dbReference>
<feature type="transmembrane region" description="Helical" evidence="6">
    <location>
        <begin position="301"/>
        <end position="323"/>
    </location>
</feature>
<feature type="domain" description="Ig-like" evidence="7">
    <location>
        <begin position="193"/>
        <end position="284"/>
    </location>
</feature>
<evidence type="ECO:0000259" key="7">
    <source>
        <dbReference type="PROSITE" id="PS50835"/>
    </source>
</evidence>
<protein>
    <submittedName>
        <fullName evidence="8">Signaling lymphocytic activation molecule-like isoform X1</fullName>
    </submittedName>
</protein>
<keyword evidence="2" id="KW-0732">Signal</keyword>
<dbReference type="GO" id="GO:0016020">
    <property type="term" value="C:membrane"/>
    <property type="evidence" value="ECO:0007669"/>
    <property type="project" value="UniProtKB-SubCell"/>
</dbReference>